<gene>
    <name evidence="2" type="ORF">S06H3_39711</name>
</gene>
<dbReference type="InterPro" id="IPR050128">
    <property type="entry name" value="Sulfate_adenylyltrnsfr_sub2"/>
</dbReference>
<dbReference type="AlphaFoldDB" id="X1PTK8"/>
<dbReference type="PANTHER" id="PTHR43196:SF2">
    <property type="entry name" value="PHOSPHOADENOSINE PHOSPHOSULFATE REDUCTASE"/>
    <property type="match status" value="1"/>
</dbReference>
<dbReference type="EMBL" id="BARV01024315">
    <property type="protein sequence ID" value="GAI45861.1"/>
    <property type="molecule type" value="Genomic_DNA"/>
</dbReference>
<organism evidence="2">
    <name type="scientific">marine sediment metagenome</name>
    <dbReference type="NCBI Taxonomy" id="412755"/>
    <lineage>
        <taxon>unclassified sequences</taxon>
        <taxon>metagenomes</taxon>
        <taxon>ecological metagenomes</taxon>
    </lineage>
</organism>
<feature type="non-terminal residue" evidence="2">
    <location>
        <position position="266"/>
    </location>
</feature>
<dbReference type="GO" id="GO:0003824">
    <property type="term" value="F:catalytic activity"/>
    <property type="evidence" value="ECO:0007669"/>
    <property type="project" value="InterPro"/>
</dbReference>
<dbReference type="InterPro" id="IPR002500">
    <property type="entry name" value="PAPS_reduct_dom"/>
</dbReference>
<proteinExistence type="predicted"/>
<reference evidence="2" key="1">
    <citation type="journal article" date="2014" name="Front. Microbiol.">
        <title>High frequency of phylogenetically diverse reductive dehalogenase-homologous genes in deep subseafloor sedimentary metagenomes.</title>
        <authorList>
            <person name="Kawai M."/>
            <person name="Futagami T."/>
            <person name="Toyoda A."/>
            <person name="Takaki Y."/>
            <person name="Nishi S."/>
            <person name="Hori S."/>
            <person name="Arai W."/>
            <person name="Tsubouchi T."/>
            <person name="Morono Y."/>
            <person name="Uchiyama I."/>
            <person name="Ito T."/>
            <person name="Fujiyama A."/>
            <person name="Inagaki F."/>
            <person name="Takami H."/>
        </authorList>
    </citation>
    <scope>NUCLEOTIDE SEQUENCE</scope>
    <source>
        <strain evidence="2">Expedition CK06-06</strain>
    </source>
</reference>
<dbReference type="InterPro" id="IPR014729">
    <property type="entry name" value="Rossmann-like_a/b/a_fold"/>
</dbReference>
<comment type="caution">
    <text evidence="2">The sequence shown here is derived from an EMBL/GenBank/DDBJ whole genome shotgun (WGS) entry which is preliminary data.</text>
</comment>
<evidence type="ECO:0000259" key="1">
    <source>
        <dbReference type="Pfam" id="PF01507"/>
    </source>
</evidence>
<sequence length="266" mass="30979">NGILLDDKINDKEEIVPPRPVFCEELDLLGFDKYWNYPKIKEPLLWAIGRRYYNKGVLVAEAKGGNIYESPELVIKHKLSLEPINLKLLLKKNEDALFIIENEAMDFVEYVHKKYKDKVDYFAVAFSGGKDSQVVLDIVSRVLAPDDYMVIFTDTTMEIPFTYENVKKTEKTYKTAYPELKFYTARPPKDALEFWEQFGPPSMVQRWCCSVCKTAPFANFIRDIHEESDEAKAVQPKILVFEGVRADESDKRSKYKRITHRVKQTK</sequence>
<feature type="domain" description="Phosphoadenosine phosphosulphate reductase" evidence="1">
    <location>
        <begin position="123"/>
        <end position="261"/>
    </location>
</feature>
<dbReference type="Pfam" id="PF01507">
    <property type="entry name" value="PAPS_reduct"/>
    <property type="match status" value="1"/>
</dbReference>
<accession>X1PTK8</accession>
<protein>
    <recommendedName>
        <fullName evidence="1">Phosphoadenosine phosphosulphate reductase domain-containing protein</fullName>
    </recommendedName>
</protein>
<dbReference type="SUPFAM" id="SSF52402">
    <property type="entry name" value="Adenine nucleotide alpha hydrolases-like"/>
    <property type="match status" value="1"/>
</dbReference>
<feature type="non-terminal residue" evidence="2">
    <location>
        <position position="1"/>
    </location>
</feature>
<dbReference type="Gene3D" id="3.40.50.620">
    <property type="entry name" value="HUPs"/>
    <property type="match status" value="1"/>
</dbReference>
<dbReference type="PANTHER" id="PTHR43196">
    <property type="entry name" value="SULFATE ADENYLYLTRANSFERASE SUBUNIT 2"/>
    <property type="match status" value="1"/>
</dbReference>
<evidence type="ECO:0000313" key="2">
    <source>
        <dbReference type="EMBL" id="GAI45861.1"/>
    </source>
</evidence>
<name>X1PTK8_9ZZZZ</name>